<dbReference type="Proteomes" id="UP001327560">
    <property type="component" value="Chromosome 1"/>
</dbReference>
<dbReference type="EMBL" id="CP136890">
    <property type="protein sequence ID" value="WOK95300.1"/>
    <property type="molecule type" value="Genomic_DNA"/>
</dbReference>
<dbReference type="PANTHER" id="PTHR22960">
    <property type="entry name" value="MOLYBDOPTERIN COFACTOR SYNTHESIS PROTEIN A"/>
    <property type="match status" value="1"/>
</dbReference>
<dbReference type="InterPro" id="IPR050105">
    <property type="entry name" value="MoCo_biosynth_MoaA/MoaC"/>
</dbReference>
<gene>
    <name evidence="3" type="ORF">Cni_G04007</name>
</gene>
<evidence type="ECO:0000313" key="3">
    <source>
        <dbReference type="EMBL" id="WOK95300.1"/>
    </source>
</evidence>
<dbReference type="InterPro" id="IPR013785">
    <property type="entry name" value="Aldolase_TIM"/>
</dbReference>
<dbReference type="InterPro" id="IPR058240">
    <property type="entry name" value="rSAM_sf"/>
</dbReference>
<dbReference type="AlphaFoldDB" id="A0AAQ3JW13"/>
<accession>A0AAQ3JW13</accession>
<keyword evidence="4" id="KW-1185">Reference proteome</keyword>
<evidence type="ECO:0000256" key="1">
    <source>
        <dbReference type="ARBA" id="ARBA00005046"/>
    </source>
</evidence>
<keyword evidence="2" id="KW-0501">Molybdenum cofactor biosynthesis</keyword>
<comment type="pathway">
    <text evidence="1">Cofactor biosynthesis; molybdopterin biosynthesis.</text>
</comment>
<proteinExistence type="predicted"/>
<dbReference type="GO" id="GO:0006777">
    <property type="term" value="P:Mo-molybdopterin cofactor biosynthetic process"/>
    <property type="evidence" value="ECO:0007669"/>
    <property type="project" value="UniProtKB-KW"/>
</dbReference>
<protein>
    <submittedName>
        <fullName evidence="3">Uncharacterized protein</fullName>
    </submittedName>
</protein>
<dbReference type="SUPFAM" id="SSF102114">
    <property type="entry name" value="Radical SAM enzymes"/>
    <property type="match status" value="1"/>
</dbReference>
<evidence type="ECO:0000256" key="2">
    <source>
        <dbReference type="ARBA" id="ARBA00023150"/>
    </source>
</evidence>
<name>A0AAQ3JW13_9LILI</name>
<evidence type="ECO:0000313" key="4">
    <source>
        <dbReference type="Proteomes" id="UP001327560"/>
    </source>
</evidence>
<organism evidence="3 4">
    <name type="scientific">Canna indica</name>
    <name type="common">Indian-shot</name>
    <dbReference type="NCBI Taxonomy" id="4628"/>
    <lineage>
        <taxon>Eukaryota</taxon>
        <taxon>Viridiplantae</taxon>
        <taxon>Streptophyta</taxon>
        <taxon>Embryophyta</taxon>
        <taxon>Tracheophyta</taxon>
        <taxon>Spermatophyta</taxon>
        <taxon>Magnoliopsida</taxon>
        <taxon>Liliopsida</taxon>
        <taxon>Zingiberales</taxon>
        <taxon>Cannaceae</taxon>
        <taxon>Canna</taxon>
    </lineage>
</organism>
<dbReference type="PANTHER" id="PTHR22960:SF0">
    <property type="entry name" value="MOLYBDENUM COFACTOR BIOSYNTHESIS PROTEIN 1"/>
    <property type="match status" value="1"/>
</dbReference>
<dbReference type="GO" id="GO:0061798">
    <property type="term" value="F:GTP 3',8'-cyclase activity"/>
    <property type="evidence" value="ECO:0007669"/>
    <property type="project" value="TreeGrafter"/>
</dbReference>
<sequence>MVLPPNDSDAKSWIESKFLLSTRLSLEGPARMKEEYVEGILETPTVSFDVVPERLKAALGQVTGAVQQLPAPIMDAFDKGLKIHVVGILESPTVSFDVVPEQLKGALGQVTAAVQQLPVTIRDAFDNGLKIHVEGILESPTVSFDVVPEQLKAALGQVIGAVQQLPATIRDAFDNGLKIPLSGTFERMFVISYLDEEILIIRDSCGTPHVLTRLEGSPASTSANPVIPERKGHEWVMASINAAIELGYNPVKINCVVMRGQNDYEICDFVEMTREKPINVCFIEFMPFDGNVWNVKKLVPYAEMLDRVVKRKKAAHAGMFDIAKTTNRPMIDIGG</sequence>
<dbReference type="Gene3D" id="3.20.20.70">
    <property type="entry name" value="Aldolase class I"/>
    <property type="match status" value="1"/>
</dbReference>
<dbReference type="GO" id="GO:0061799">
    <property type="term" value="F:cyclic pyranopterin monophosphate synthase activity"/>
    <property type="evidence" value="ECO:0007669"/>
    <property type="project" value="TreeGrafter"/>
</dbReference>
<reference evidence="3 4" key="1">
    <citation type="submission" date="2023-10" db="EMBL/GenBank/DDBJ databases">
        <title>Chromosome-scale genome assembly provides insights into flower coloration mechanisms of Canna indica.</title>
        <authorList>
            <person name="Li C."/>
        </authorList>
    </citation>
    <scope>NUCLEOTIDE SEQUENCE [LARGE SCALE GENOMIC DNA]</scope>
    <source>
        <tissue evidence="3">Flower</tissue>
    </source>
</reference>